<accession>A0A2B7ZGS9</accession>
<proteinExistence type="predicted"/>
<keyword evidence="1" id="KW-0677">Repeat</keyword>
<dbReference type="Pfam" id="PF24883">
    <property type="entry name" value="NPHP3_N"/>
    <property type="match status" value="1"/>
</dbReference>
<sequence>MIQERKEEMDKLSAYLGLVETPGVDLANDVDGRAEGPCLWLTDKSSFHRNVSKGLPSSFGCAENLHLANQHWLVISSNTLKTITMIVHIFFFKDRNAGKSTVAELLCSLAWQMASSNGKERHKLQEMCSSGVKIDKKDARSIWRTMFASRISTSAILGKIDDQLPLCIFLTSRPSLAIERLFSRWAIPKVAEAIALDVSLQDIHFYLEEHTSYFHDIGETLHELGKTAGSICGNLISVDIESRIQAAHQTVKEFLFRESPSYEYGMNKAQEHTRRAENLKAHSERRAKFEPLLSPAARNIVTWANDLIYLVAQFGRALISNLQAMFHLIPACRYGYLIISAASQSTHRLSLRRFPPELFPENGHLSSMASCLDDITRDFKAIVSVYKPWLVFFQHRGWIISVNVDTAISDKHYDRHFFVPQHWRNTVSNILVTVTQKGSIVLAVKDEVVVFHNGLNFEKVSLKT</sequence>
<gene>
    <name evidence="4" type="ORF">GX50_04645</name>
</gene>
<evidence type="ECO:0000259" key="2">
    <source>
        <dbReference type="Pfam" id="PF22939"/>
    </source>
</evidence>
<evidence type="ECO:0000313" key="5">
    <source>
        <dbReference type="Proteomes" id="UP000226031"/>
    </source>
</evidence>
<name>A0A2B7ZGS9_9EURO</name>
<keyword evidence="5" id="KW-1185">Reference proteome</keyword>
<dbReference type="InterPro" id="IPR054471">
    <property type="entry name" value="GPIID_WHD"/>
</dbReference>
<feature type="domain" description="GPI inositol-deacylase winged helix" evidence="2">
    <location>
        <begin position="216"/>
        <end position="264"/>
    </location>
</feature>
<feature type="domain" description="Nephrocystin 3-like N-terminal" evidence="3">
    <location>
        <begin position="80"/>
        <end position="153"/>
    </location>
</feature>
<dbReference type="EMBL" id="PDND01000089">
    <property type="protein sequence ID" value="PGH32540.1"/>
    <property type="molecule type" value="Genomic_DNA"/>
</dbReference>
<organism evidence="4 5">
    <name type="scientific">[Emmonsia] crescens</name>
    <dbReference type="NCBI Taxonomy" id="73230"/>
    <lineage>
        <taxon>Eukaryota</taxon>
        <taxon>Fungi</taxon>
        <taxon>Dikarya</taxon>
        <taxon>Ascomycota</taxon>
        <taxon>Pezizomycotina</taxon>
        <taxon>Eurotiomycetes</taxon>
        <taxon>Eurotiomycetidae</taxon>
        <taxon>Onygenales</taxon>
        <taxon>Ajellomycetaceae</taxon>
        <taxon>Emergomyces</taxon>
    </lineage>
</organism>
<protein>
    <submittedName>
        <fullName evidence="4">Uncharacterized protein</fullName>
    </submittedName>
</protein>
<dbReference type="Pfam" id="PF22939">
    <property type="entry name" value="WHD_GPIID"/>
    <property type="match status" value="1"/>
</dbReference>
<reference evidence="4 5" key="1">
    <citation type="submission" date="2017-10" db="EMBL/GenBank/DDBJ databases">
        <title>Comparative genomics in systemic dimorphic fungi from Ajellomycetaceae.</title>
        <authorList>
            <person name="Munoz J.F."/>
            <person name="Mcewen J.G."/>
            <person name="Clay O.K."/>
            <person name="Cuomo C.A."/>
        </authorList>
    </citation>
    <scope>NUCLEOTIDE SEQUENCE [LARGE SCALE GENOMIC DNA]</scope>
    <source>
        <strain evidence="4 5">UAMH4076</strain>
    </source>
</reference>
<dbReference type="VEuPathDB" id="FungiDB:EMCG_00981"/>
<evidence type="ECO:0000313" key="4">
    <source>
        <dbReference type="EMBL" id="PGH32540.1"/>
    </source>
</evidence>
<dbReference type="InterPro" id="IPR056884">
    <property type="entry name" value="NPHP3-like_N"/>
</dbReference>
<evidence type="ECO:0000259" key="3">
    <source>
        <dbReference type="Pfam" id="PF24883"/>
    </source>
</evidence>
<comment type="caution">
    <text evidence="4">The sequence shown here is derived from an EMBL/GenBank/DDBJ whole genome shotgun (WGS) entry which is preliminary data.</text>
</comment>
<dbReference type="Proteomes" id="UP000226031">
    <property type="component" value="Unassembled WGS sequence"/>
</dbReference>
<dbReference type="AlphaFoldDB" id="A0A2B7ZGS9"/>
<evidence type="ECO:0000256" key="1">
    <source>
        <dbReference type="ARBA" id="ARBA00022737"/>
    </source>
</evidence>
<dbReference type="VEuPathDB" id="FungiDB:EMCG_08033"/>